<sequence>MARSRTAMRRLSRVAVTMCCATALAVTQAAQAHAASRTVNFNYSHLWLTPEFKTGGGAVHFTVKKCNYPKRDMTVLLRATDGVNVDVGSETIKCRAGAQAVIGDGLKSGTFELELGKLDDNKYFKGTATYSFTTPR</sequence>
<comment type="caution">
    <text evidence="2">The sequence shown here is derived from an EMBL/GenBank/DDBJ whole genome shotgun (WGS) entry which is preliminary data.</text>
</comment>
<proteinExistence type="predicted"/>
<protein>
    <recommendedName>
        <fullName evidence="4">Lipoprotein</fullName>
    </recommendedName>
</protein>
<dbReference type="RefSeq" id="WP_350815151.1">
    <property type="nucleotide sequence ID" value="NZ_JBEPCV010000024.1"/>
</dbReference>
<organism evidence="2 3">
    <name type="scientific">Streptomyces flaveolus</name>
    <dbReference type="NCBI Taxonomy" id="67297"/>
    <lineage>
        <taxon>Bacteria</taxon>
        <taxon>Bacillati</taxon>
        <taxon>Actinomycetota</taxon>
        <taxon>Actinomycetes</taxon>
        <taxon>Kitasatosporales</taxon>
        <taxon>Streptomycetaceae</taxon>
        <taxon>Streptomyces</taxon>
    </lineage>
</organism>
<evidence type="ECO:0008006" key="4">
    <source>
        <dbReference type="Google" id="ProtNLM"/>
    </source>
</evidence>
<gene>
    <name evidence="2" type="ORF">ABT322_23440</name>
</gene>
<dbReference type="Proteomes" id="UP001490330">
    <property type="component" value="Unassembled WGS sequence"/>
</dbReference>
<name>A0ABV1VJL0_9ACTN</name>
<feature type="signal peptide" evidence="1">
    <location>
        <begin position="1"/>
        <end position="34"/>
    </location>
</feature>
<keyword evidence="1" id="KW-0732">Signal</keyword>
<dbReference type="EMBL" id="JBEPCV010000024">
    <property type="protein sequence ID" value="MER6906638.1"/>
    <property type="molecule type" value="Genomic_DNA"/>
</dbReference>
<accession>A0ABV1VJL0</accession>
<evidence type="ECO:0000313" key="2">
    <source>
        <dbReference type="EMBL" id="MER6906638.1"/>
    </source>
</evidence>
<reference evidence="2 3" key="1">
    <citation type="submission" date="2024-06" db="EMBL/GenBank/DDBJ databases">
        <title>The Natural Products Discovery Center: Release of the First 8490 Sequenced Strains for Exploring Actinobacteria Biosynthetic Diversity.</title>
        <authorList>
            <person name="Kalkreuter E."/>
            <person name="Kautsar S.A."/>
            <person name="Yang D."/>
            <person name="Bader C.D."/>
            <person name="Teijaro C.N."/>
            <person name="Fluegel L."/>
            <person name="Davis C.M."/>
            <person name="Simpson J.R."/>
            <person name="Lauterbach L."/>
            <person name="Steele A.D."/>
            <person name="Gui C."/>
            <person name="Meng S."/>
            <person name="Li G."/>
            <person name="Viehrig K."/>
            <person name="Ye F."/>
            <person name="Su P."/>
            <person name="Kiefer A.F."/>
            <person name="Nichols A."/>
            <person name="Cepeda A.J."/>
            <person name="Yan W."/>
            <person name="Fan B."/>
            <person name="Jiang Y."/>
            <person name="Adhikari A."/>
            <person name="Zheng C.-J."/>
            <person name="Schuster L."/>
            <person name="Cowan T.M."/>
            <person name="Smanski M.J."/>
            <person name="Chevrette M.G."/>
            <person name="De Carvalho L.P.S."/>
            <person name="Shen B."/>
        </authorList>
    </citation>
    <scope>NUCLEOTIDE SEQUENCE [LARGE SCALE GENOMIC DNA]</scope>
    <source>
        <strain evidence="2 3">NPDC000632</strain>
    </source>
</reference>
<feature type="chain" id="PRO_5046357069" description="Lipoprotein" evidence="1">
    <location>
        <begin position="35"/>
        <end position="136"/>
    </location>
</feature>
<evidence type="ECO:0000256" key="1">
    <source>
        <dbReference type="SAM" id="SignalP"/>
    </source>
</evidence>
<evidence type="ECO:0000313" key="3">
    <source>
        <dbReference type="Proteomes" id="UP001490330"/>
    </source>
</evidence>
<keyword evidence="3" id="KW-1185">Reference proteome</keyword>